<dbReference type="Proteomes" id="UP000612282">
    <property type="component" value="Unassembled WGS sequence"/>
</dbReference>
<comment type="caution">
    <text evidence="2">The sequence shown here is derived from an EMBL/GenBank/DDBJ whole genome shotgun (WGS) entry which is preliminary data.</text>
</comment>
<organism evidence="2 3">
    <name type="scientific">Actinoplanes couchii</name>
    <dbReference type="NCBI Taxonomy" id="403638"/>
    <lineage>
        <taxon>Bacteria</taxon>
        <taxon>Bacillati</taxon>
        <taxon>Actinomycetota</taxon>
        <taxon>Actinomycetes</taxon>
        <taxon>Micromonosporales</taxon>
        <taxon>Micromonosporaceae</taxon>
        <taxon>Actinoplanes</taxon>
    </lineage>
</organism>
<keyword evidence="3" id="KW-1185">Reference proteome</keyword>
<dbReference type="EMBL" id="BOMG01000064">
    <property type="protein sequence ID" value="GID57030.1"/>
    <property type="molecule type" value="Genomic_DNA"/>
</dbReference>
<feature type="region of interest" description="Disordered" evidence="1">
    <location>
        <begin position="1"/>
        <end position="24"/>
    </location>
</feature>
<evidence type="ECO:0000313" key="3">
    <source>
        <dbReference type="Proteomes" id="UP000612282"/>
    </source>
</evidence>
<dbReference type="RefSeq" id="WP_203799184.1">
    <property type="nucleotide sequence ID" value="NZ_BAAAQE010000094.1"/>
</dbReference>
<accession>A0ABQ3XF30</accession>
<sequence length="154" mass="16780">MDREGWGERIDGGSLRDDGPAPDAACQDGTVGAEIVTTTPQVFRDDDAIRLEPNLDFDAMNGSGRYARHQGLTYYWGRAGSDDATPFAGGSRVRWRVADGPWHSCATPLPVAERGYVHSPAVPTTIGGRPVTLQVCLWRDEPHRENCTAEIRTG</sequence>
<feature type="compositionally biased region" description="Basic and acidic residues" evidence="1">
    <location>
        <begin position="1"/>
        <end position="19"/>
    </location>
</feature>
<proteinExistence type="predicted"/>
<gene>
    <name evidence="2" type="ORF">Aco03nite_054340</name>
</gene>
<evidence type="ECO:0000256" key="1">
    <source>
        <dbReference type="SAM" id="MobiDB-lite"/>
    </source>
</evidence>
<evidence type="ECO:0000313" key="2">
    <source>
        <dbReference type="EMBL" id="GID57030.1"/>
    </source>
</evidence>
<reference evidence="2 3" key="1">
    <citation type="submission" date="2021-01" db="EMBL/GenBank/DDBJ databases">
        <title>Whole genome shotgun sequence of Actinoplanes couchii NBRC 106145.</title>
        <authorList>
            <person name="Komaki H."/>
            <person name="Tamura T."/>
        </authorList>
    </citation>
    <scope>NUCLEOTIDE SEQUENCE [LARGE SCALE GENOMIC DNA]</scope>
    <source>
        <strain evidence="2 3">NBRC 106145</strain>
    </source>
</reference>
<name>A0ABQ3XF30_9ACTN</name>
<protein>
    <submittedName>
        <fullName evidence="2">Uncharacterized protein</fullName>
    </submittedName>
</protein>